<dbReference type="Gene3D" id="1.10.10.10">
    <property type="entry name" value="Winged helix-like DNA-binding domain superfamily/Winged helix DNA-binding domain"/>
    <property type="match status" value="1"/>
</dbReference>
<dbReference type="EMBL" id="WLYK01000019">
    <property type="protein sequence ID" value="MTD17421.1"/>
    <property type="molecule type" value="Genomic_DNA"/>
</dbReference>
<dbReference type="Pfam" id="PF09339">
    <property type="entry name" value="HTH_IclR"/>
    <property type="match status" value="1"/>
</dbReference>
<dbReference type="SUPFAM" id="SSF46785">
    <property type="entry name" value="Winged helix' DNA-binding domain"/>
    <property type="match status" value="1"/>
</dbReference>
<feature type="domain" description="IclR-ED" evidence="5">
    <location>
        <begin position="66"/>
        <end position="247"/>
    </location>
</feature>
<gene>
    <name evidence="6" type="ORF">GIS00_26160</name>
</gene>
<protein>
    <submittedName>
        <fullName evidence="6">Helix-turn-helix domain-containing protein</fullName>
    </submittedName>
</protein>
<evidence type="ECO:0000256" key="2">
    <source>
        <dbReference type="ARBA" id="ARBA00023125"/>
    </source>
</evidence>
<dbReference type="Pfam" id="PF01614">
    <property type="entry name" value="IclR_C"/>
    <property type="match status" value="1"/>
</dbReference>
<dbReference type="PANTHER" id="PTHR30136:SF24">
    <property type="entry name" value="HTH-TYPE TRANSCRIPTIONAL REPRESSOR ALLR"/>
    <property type="match status" value="1"/>
</dbReference>
<proteinExistence type="predicted"/>
<dbReference type="Gene3D" id="3.30.450.40">
    <property type="match status" value="1"/>
</dbReference>
<evidence type="ECO:0000256" key="3">
    <source>
        <dbReference type="ARBA" id="ARBA00023163"/>
    </source>
</evidence>
<evidence type="ECO:0000313" key="6">
    <source>
        <dbReference type="EMBL" id="MTD17421.1"/>
    </source>
</evidence>
<dbReference type="PROSITE" id="PS51077">
    <property type="entry name" value="HTH_ICLR"/>
    <property type="match status" value="1"/>
</dbReference>
<keyword evidence="1" id="KW-0805">Transcription regulation</keyword>
<dbReference type="PROSITE" id="PS51078">
    <property type="entry name" value="ICLR_ED"/>
    <property type="match status" value="1"/>
</dbReference>
<keyword evidence="3" id="KW-0804">Transcription</keyword>
<reference evidence="6 7" key="1">
    <citation type="submission" date="2019-11" db="EMBL/GenBank/DDBJ databases">
        <authorList>
            <person name="Jiang L.-Q."/>
        </authorList>
    </citation>
    <scope>NUCLEOTIDE SEQUENCE [LARGE SCALE GENOMIC DNA]</scope>
    <source>
        <strain evidence="6 7">YIM 132087</strain>
    </source>
</reference>
<dbReference type="AlphaFoldDB" id="A0A7K1FTH0"/>
<dbReference type="GO" id="GO:0003700">
    <property type="term" value="F:DNA-binding transcription factor activity"/>
    <property type="evidence" value="ECO:0007669"/>
    <property type="project" value="TreeGrafter"/>
</dbReference>
<dbReference type="GO" id="GO:0045892">
    <property type="term" value="P:negative regulation of DNA-templated transcription"/>
    <property type="evidence" value="ECO:0007669"/>
    <property type="project" value="TreeGrafter"/>
</dbReference>
<keyword evidence="2" id="KW-0238">DNA-binding</keyword>
<dbReference type="InterPro" id="IPR036390">
    <property type="entry name" value="WH_DNA-bd_sf"/>
</dbReference>
<dbReference type="PANTHER" id="PTHR30136">
    <property type="entry name" value="HELIX-TURN-HELIX TRANSCRIPTIONAL REGULATOR, ICLR FAMILY"/>
    <property type="match status" value="1"/>
</dbReference>
<comment type="caution">
    <text evidence="6">The sequence shown here is derived from an EMBL/GenBank/DDBJ whole genome shotgun (WGS) entry which is preliminary data.</text>
</comment>
<accession>A0A7K1FTH0</accession>
<name>A0A7K1FTH0_9ACTN</name>
<dbReference type="InterPro" id="IPR005471">
    <property type="entry name" value="Tscrpt_reg_IclR_N"/>
</dbReference>
<sequence length="249" mass="25736">MGAVQSVDRAVTALEHLARNGESGVSEIATVIGVHKSTASRLMSVLHARDLVEPAGERGRYRLGPGVLRLAGAMGSRLDVSTQGATICAELAAQSGETVNLAVRQGEVVVNVHQSDGSGAISVDSWIGRPTPLHATSSGKVLLAHAPEDIRERAFAQLQPFTGETVTDPVVLAGQLEQVRRAGYAMTVGELEIGLNAVAAPVFRSDGVVVAALSVSAPAYRLPASALPTLGHAVVAAALRVSERMGWSG</sequence>
<dbReference type="InterPro" id="IPR029016">
    <property type="entry name" value="GAF-like_dom_sf"/>
</dbReference>
<dbReference type="SUPFAM" id="SSF55781">
    <property type="entry name" value="GAF domain-like"/>
    <property type="match status" value="1"/>
</dbReference>
<evidence type="ECO:0000256" key="1">
    <source>
        <dbReference type="ARBA" id="ARBA00023015"/>
    </source>
</evidence>
<evidence type="ECO:0000259" key="5">
    <source>
        <dbReference type="PROSITE" id="PS51078"/>
    </source>
</evidence>
<dbReference type="InterPro" id="IPR050707">
    <property type="entry name" value="HTH_MetabolicPath_Reg"/>
</dbReference>
<dbReference type="Proteomes" id="UP000460221">
    <property type="component" value="Unassembled WGS sequence"/>
</dbReference>
<keyword evidence="7" id="KW-1185">Reference proteome</keyword>
<evidence type="ECO:0000313" key="7">
    <source>
        <dbReference type="Proteomes" id="UP000460221"/>
    </source>
</evidence>
<feature type="domain" description="HTH iclR-type" evidence="4">
    <location>
        <begin position="4"/>
        <end position="65"/>
    </location>
</feature>
<dbReference type="GO" id="GO:0003677">
    <property type="term" value="F:DNA binding"/>
    <property type="evidence" value="ECO:0007669"/>
    <property type="project" value="UniProtKB-KW"/>
</dbReference>
<evidence type="ECO:0000259" key="4">
    <source>
        <dbReference type="PROSITE" id="PS51077"/>
    </source>
</evidence>
<dbReference type="InterPro" id="IPR014757">
    <property type="entry name" value="Tscrpt_reg_IclR_C"/>
</dbReference>
<dbReference type="InterPro" id="IPR036388">
    <property type="entry name" value="WH-like_DNA-bd_sf"/>
</dbReference>
<organism evidence="6 7">
    <name type="scientific">Nakamurella alba</name>
    <dbReference type="NCBI Taxonomy" id="2665158"/>
    <lineage>
        <taxon>Bacteria</taxon>
        <taxon>Bacillati</taxon>
        <taxon>Actinomycetota</taxon>
        <taxon>Actinomycetes</taxon>
        <taxon>Nakamurellales</taxon>
        <taxon>Nakamurellaceae</taxon>
        <taxon>Nakamurella</taxon>
    </lineage>
</organism>
<dbReference type="SMART" id="SM00346">
    <property type="entry name" value="HTH_ICLR"/>
    <property type="match status" value="1"/>
</dbReference>